<dbReference type="SUPFAM" id="SSF48208">
    <property type="entry name" value="Six-hairpin glycosidases"/>
    <property type="match status" value="1"/>
</dbReference>
<dbReference type="GO" id="GO:0005975">
    <property type="term" value="P:carbohydrate metabolic process"/>
    <property type="evidence" value="ECO:0007669"/>
    <property type="project" value="InterPro"/>
</dbReference>
<reference evidence="1" key="1">
    <citation type="submission" date="2019-03" db="EMBL/GenBank/DDBJ databases">
        <title>Single cell metagenomics reveals metabolic interactions within the superorganism composed of flagellate Streblomastix strix and complex community of Bacteroidetes bacteria on its surface.</title>
        <authorList>
            <person name="Treitli S.C."/>
            <person name="Kolisko M."/>
            <person name="Husnik F."/>
            <person name="Keeling P."/>
            <person name="Hampl V."/>
        </authorList>
    </citation>
    <scope>NUCLEOTIDE SEQUENCE</scope>
    <source>
        <strain evidence="1">STM</strain>
    </source>
</reference>
<proteinExistence type="predicted"/>
<dbReference type="PROSITE" id="PS51257">
    <property type="entry name" value="PROKAR_LIPOPROTEIN"/>
    <property type="match status" value="1"/>
</dbReference>
<accession>A0A5J4Q6B6</accession>
<dbReference type="Gene3D" id="1.50.10.10">
    <property type="match status" value="1"/>
</dbReference>
<protein>
    <submittedName>
        <fullName evidence="1">Uncharacterized protein</fullName>
    </submittedName>
</protein>
<sequence length="89" mass="10107">MKKLLFTVLIVLSGSACSVTSKIDRTLQFSEKQTMALYHSVKDMEGRLPRSIDKNGKLVTSDDAWWCSGFTAGTLWYLYEYSKCDSLKL</sequence>
<dbReference type="EMBL" id="SNRY01004845">
    <property type="protein sequence ID" value="KAA6316530.1"/>
    <property type="molecule type" value="Genomic_DNA"/>
</dbReference>
<dbReference type="InterPro" id="IPR012341">
    <property type="entry name" value="6hp_glycosidase-like_sf"/>
</dbReference>
<evidence type="ECO:0000313" key="1">
    <source>
        <dbReference type="EMBL" id="KAA6316530.1"/>
    </source>
</evidence>
<dbReference type="AlphaFoldDB" id="A0A5J4Q6B6"/>
<comment type="caution">
    <text evidence="1">The sequence shown here is derived from an EMBL/GenBank/DDBJ whole genome shotgun (WGS) entry which is preliminary data.</text>
</comment>
<dbReference type="InterPro" id="IPR008928">
    <property type="entry name" value="6-hairpin_glycosidase_sf"/>
</dbReference>
<gene>
    <name evidence="1" type="ORF">EZS27_033172</name>
</gene>
<organism evidence="1">
    <name type="scientific">termite gut metagenome</name>
    <dbReference type="NCBI Taxonomy" id="433724"/>
    <lineage>
        <taxon>unclassified sequences</taxon>
        <taxon>metagenomes</taxon>
        <taxon>organismal metagenomes</taxon>
    </lineage>
</organism>
<name>A0A5J4Q6B6_9ZZZZ</name>